<dbReference type="AlphaFoldDB" id="A0A0S2M1S2"/>
<dbReference type="Gene3D" id="1.50.10.10">
    <property type="match status" value="1"/>
</dbReference>
<dbReference type="GO" id="GO:0005975">
    <property type="term" value="P:carbohydrate metabolic process"/>
    <property type="evidence" value="ECO:0007669"/>
    <property type="project" value="InterPro"/>
</dbReference>
<proteinExistence type="predicted"/>
<dbReference type="GO" id="GO:0046872">
    <property type="term" value="F:metal ion binding"/>
    <property type="evidence" value="ECO:0007669"/>
    <property type="project" value="UniProtKB-KW"/>
</dbReference>
<evidence type="ECO:0000313" key="2">
    <source>
        <dbReference type="EMBL" id="ALO67464.1"/>
    </source>
</evidence>
<dbReference type="Pfam" id="PF05147">
    <property type="entry name" value="LANC_like"/>
    <property type="match status" value="1"/>
</dbReference>
<evidence type="ECO:0000256" key="1">
    <source>
        <dbReference type="PIRSR" id="PIRSR607822-1"/>
    </source>
</evidence>
<keyword evidence="1" id="KW-0862">Zinc</keyword>
<dbReference type="SUPFAM" id="SSF158745">
    <property type="entry name" value="LanC-like"/>
    <property type="match status" value="1"/>
</dbReference>
<reference evidence="3" key="1">
    <citation type="submission" date="2015-11" db="EMBL/GenBank/DDBJ databases">
        <authorList>
            <person name="Kumar R."/>
            <person name="Singh D."/>
            <person name="Swarnkar M.K."/>
            <person name="Singh A.K."/>
            <person name="Kumar S."/>
        </authorList>
    </citation>
    <scope>NUCLEOTIDE SEQUENCE [LARGE SCALE GENOMIC DNA]</scope>
    <source>
        <strain evidence="3">ERGS4:06</strain>
    </source>
</reference>
<dbReference type="SMART" id="SM01260">
    <property type="entry name" value="LANC_like"/>
    <property type="match status" value="1"/>
</dbReference>
<protein>
    <recommendedName>
        <fullName evidence="4">Lanthionine synthetase C-like protein</fullName>
    </recommendedName>
</protein>
<gene>
    <name evidence="2" type="ORF">AS189_14395</name>
</gene>
<dbReference type="InterPro" id="IPR007822">
    <property type="entry name" value="LANC-like"/>
</dbReference>
<feature type="binding site" evidence="1">
    <location>
        <position position="304"/>
    </location>
    <ligand>
        <name>Zn(2+)</name>
        <dbReference type="ChEBI" id="CHEBI:29105"/>
    </ligand>
</feature>
<evidence type="ECO:0000313" key="3">
    <source>
        <dbReference type="Proteomes" id="UP000059574"/>
    </source>
</evidence>
<name>A0A0S2M1S2_9MICC</name>
<dbReference type="GO" id="GO:0031179">
    <property type="term" value="P:peptide modification"/>
    <property type="evidence" value="ECO:0007669"/>
    <property type="project" value="InterPro"/>
</dbReference>
<sequence>MGEQGELHLLRKALNRCLDAISTTTIRNGGRAGWLSWDLDADGEPRRMVGGRPGLYDGDAGKVWALAALARATDRKDLGELAVAASRNLGDASQPGLLSGQAGISLAQHAAGQTPRQLPDPSTVAGSDLTSGLAGLLLAQVRMGYCGPATLDAVERLTRMAMQTPMGVCWPESEGPEGRPLCGMAHGNSGIALALAEAGAAYPPCAGKATELAVQALRWESAWFDPVLGAWPDLRSNPPAYPALWCHGAAGIAVVRLRLLHLRVGLGLPADQLRAEAEAAVATCGTELQRELSSGTLPGGLTLCHGLGGPLEALVLAHETWNVKSHLGAARQYAAAALDMLEEDPLAWPSGLRASGSTGLFVGVAGAALVLARILNPEQIASPALLL</sequence>
<dbReference type="PRINTS" id="PR01955">
    <property type="entry name" value="LANCFRANKIA"/>
</dbReference>
<dbReference type="RefSeq" id="WP_062290355.1">
    <property type="nucleotide sequence ID" value="NZ_CP013200.1"/>
</dbReference>
<dbReference type="InterPro" id="IPR012341">
    <property type="entry name" value="6hp_glycosidase-like_sf"/>
</dbReference>
<feature type="binding site" evidence="1">
    <location>
        <position position="246"/>
    </location>
    <ligand>
        <name>Zn(2+)</name>
        <dbReference type="ChEBI" id="CHEBI:29105"/>
    </ligand>
</feature>
<dbReference type="Proteomes" id="UP000059574">
    <property type="component" value="Chromosome"/>
</dbReference>
<organism evidence="2 3">
    <name type="scientific">Arthrobacter alpinus</name>
    <dbReference type="NCBI Taxonomy" id="656366"/>
    <lineage>
        <taxon>Bacteria</taxon>
        <taxon>Bacillati</taxon>
        <taxon>Actinomycetota</taxon>
        <taxon>Actinomycetes</taxon>
        <taxon>Micrococcales</taxon>
        <taxon>Micrococcaceae</taxon>
        <taxon>Arthrobacter</taxon>
    </lineage>
</organism>
<feature type="binding site" evidence="1">
    <location>
        <position position="305"/>
    </location>
    <ligand>
        <name>Zn(2+)</name>
        <dbReference type="ChEBI" id="CHEBI:29105"/>
    </ligand>
</feature>
<evidence type="ECO:0008006" key="4">
    <source>
        <dbReference type="Google" id="ProtNLM"/>
    </source>
</evidence>
<keyword evidence="1" id="KW-0479">Metal-binding</keyword>
<dbReference type="EMBL" id="CP013200">
    <property type="protein sequence ID" value="ALO67464.1"/>
    <property type="molecule type" value="Genomic_DNA"/>
</dbReference>
<accession>A0A0S2M1S2</accession>
<dbReference type="PRINTS" id="PR01950">
    <property type="entry name" value="LANCSUPER"/>
</dbReference>
<reference evidence="2 3" key="2">
    <citation type="journal article" date="2016" name="J. Biotechnol.">
        <title>Complete genome sequence of Arthrobacter alpinus ERGS4:06, a yellow pigmented bacterium tolerant to cold and radiations isolated from Sikkim Himalaya.</title>
        <authorList>
            <person name="Kumar R."/>
            <person name="Singh D."/>
            <person name="Swarnkar M.K."/>
            <person name="Singh A.K."/>
            <person name="Kumar S."/>
        </authorList>
    </citation>
    <scope>NUCLEOTIDE SEQUENCE [LARGE SCALE GENOMIC DNA]</scope>
    <source>
        <strain evidence="2 3">ERGS4:06</strain>
    </source>
</reference>